<name>A0AA96WEM6_9CYAN</name>
<evidence type="ECO:0000256" key="1">
    <source>
        <dbReference type="PROSITE-ProRule" id="PRU00339"/>
    </source>
</evidence>
<keyword evidence="2" id="KW-0472">Membrane</keyword>
<accession>A0AA96WEM6</accession>
<reference evidence="3" key="1">
    <citation type="submission" date="2020-05" db="EMBL/GenBank/DDBJ databases">
        <authorList>
            <person name="Zhu T."/>
            <person name="Keshari N."/>
            <person name="Lu X."/>
        </authorList>
    </citation>
    <scope>NUCLEOTIDE SEQUENCE</scope>
    <source>
        <strain evidence="3">NK1-12</strain>
    </source>
</reference>
<keyword evidence="2" id="KW-1133">Transmembrane helix</keyword>
<sequence length="437" mass="48286">MLRFAYRLRVPRFRYWKIGAAIGTVVFTGITTQVWLDQQIYRQGEQAYVASDCEGAMTQFDRILHGRRLIDLNEIVSRTKVKRSECAAFLVTMSEQKDALAALLGYEDFVNRYSASPLTKPVQQRAAQLFQQTDPAALAKPELCNELKLFETKQFIPQPEDRLPRLHYACGQTFAHQGDPTTAVRFYQQAEDYSHHPLRLKINLALANARLAEAGIDANQGNYASAIRRYRQFLADYPNHQLTATAEAALARVLVAEAGSNAKQKNYDTAIRQYKEFLQVYPNHSLVPEVKAALAKTMIAKADTTGTNAIAPPNPSGSTRGGVTEVVIQNASPEKIQIVFSGPEPRIEELPPCPSCKTYIGSGPTTCPEQGSVRTYTLKPGQYKVLVETSDPSIMPFKGNWALGNGTLYDSCFFIVATPSPLRGGSAVPVLPELAPI</sequence>
<dbReference type="AlphaFoldDB" id="A0AA96WEM6"/>
<dbReference type="EMBL" id="CP053586">
    <property type="protein sequence ID" value="WNZ24772.1"/>
    <property type="molecule type" value="Genomic_DNA"/>
</dbReference>
<protein>
    <submittedName>
        <fullName evidence="3">Tetratricopeptide repeat protein</fullName>
    </submittedName>
</protein>
<keyword evidence="1" id="KW-0802">TPR repeat</keyword>
<organism evidence="3">
    <name type="scientific">Leptolyngbya sp. NK1-12</name>
    <dbReference type="NCBI Taxonomy" id="2547451"/>
    <lineage>
        <taxon>Bacteria</taxon>
        <taxon>Bacillati</taxon>
        <taxon>Cyanobacteriota</taxon>
        <taxon>Cyanophyceae</taxon>
        <taxon>Leptolyngbyales</taxon>
        <taxon>Leptolyngbyaceae</taxon>
        <taxon>Leptolyngbya group</taxon>
        <taxon>Leptolyngbya</taxon>
    </lineage>
</organism>
<feature type="repeat" description="TPR" evidence="1">
    <location>
        <begin position="251"/>
        <end position="284"/>
    </location>
</feature>
<keyword evidence="2" id="KW-0812">Transmembrane</keyword>
<dbReference type="InterPro" id="IPR011990">
    <property type="entry name" value="TPR-like_helical_dom_sf"/>
</dbReference>
<dbReference type="RefSeq" id="WP_316430741.1">
    <property type="nucleotide sequence ID" value="NZ_CP053586.1"/>
</dbReference>
<dbReference type="Gene3D" id="1.25.40.10">
    <property type="entry name" value="Tetratricopeptide repeat domain"/>
    <property type="match status" value="1"/>
</dbReference>
<dbReference type="InterPro" id="IPR019734">
    <property type="entry name" value="TPR_rpt"/>
</dbReference>
<evidence type="ECO:0000313" key="3">
    <source>
        <dbReference type="EMBL" id="WNZ24772.1"/>
    </source>
</evidence>
<proteinExistence type="predicted"/>
<evidence type="ECO:0000256" key="2">
    <source>
        <dbReference type="SAM" id="Phobius"/>
    </source>
</evidence>
<gene>
    <name evidence="3" type="ORF">HJG54_19270</name>
</gene>
<dbReference type="Pfam" id="PF13174">
    <property type="entry name" value="TPR_6"/>
    <property type="match status" value="2"/>
</dbReference>
<dbReference type="SUPFAM" id="SSF48452">
    <property type="entry name" value="TPR-like"/>
    <property type="match status" value="1"/>
</dbReference>
<feature type="transmembrane region" description="Helical" evidence="2">
    <location>
        <begin position="15"/>
        <end position="36"/>
    </location>
</feature>
<dbReference type="PROSITE" id="PS50005">
    <property type="entry name" value="TPR"/>
    <property type="match status" value="1"/>
</dbReference>